<dbReference type="PANTHER" id="PTHR19959">
    <property type="entry name" value="KINESIN LIGHT CHAIN"/>
    <property type="match status" value="1"/>
</dbReference>
<evidence type="ECO:0000313" key="1">
    <source>
        <dbReference type="EMBL" id="KAK7454051.1"/>
    </source>
</evidence>
<dbReference type="InterPro" id="IPR011990">
    <property type="entry name" value="TPR-like_helical_dom_sf"/>
</dbReference>
<dbReference type="EMBL" id="JBANRG010000025">
    <property type="protein sequence ID" value="KAK7454051.1"/>
    <property type="molecule type" value="Genomic_DNA"/>
</dbReference>
<evidence type="ECO:0000313" key="2">
    <source>
        <dbReference type="Proteomes" id="UP001498398"/>
    </source>
</evidence>
<proteinExistence type="predicted"/>
<name>A0ABR1J9D5_9AGAR</name>
<organism evidence="1 2">
    <name type="scientific">Marasmiellus scandens</name>
    <dbReference type="NCBI Taxonomy" id="2682957"/>
    <lineage>
        <taxon>Eukaryota</taxon>
        <taxon>Fungi</taxon>
        <taxon>Dikarya</taxon>
        <taxon>Basidiomycota</taxon>
        <taxon>Agaricomycotina</taxon>
        <taxon>Agaricomycetes</taxon>
        <taxon>Agaricomycetidae</taxon>
        <taxon>Agaricales</taxon>
        <taxon>Marasmiineae</taxon>
        <taxon>Omphalotaceae</taxon>
        <taxon>Marasmiellus</taxon>
    </lineage>
</organism>
<accession>A0ABR1J9D5</accession>
<evidence type="ECO:0008006" key="3">
    <source>
        <dbReference type="Google" id="ProtNLM"/>
    </source>
</evidence>
<dbReference type="SUPFAM" id="SSF81901">
    <property type="entry name" value="HCP-like"/>
    <property type="match status" value="1"/>
</dbReference>
<sequence length="819" mass="91362">MSCFSCLPWLRNVLGLALYQRLPNTPQVLVFPPECEVPLINGAQGDDDQAEAIQKAIRLCREGVLLGARFRHSGALEDIDQSIDILQRAINLLPDDYFDKSAYLNNIGVSFSIRFDHQGELADIEQAIDAQERAVKLASEGHADMPLYLSSLGNSFVRRFERHGNLADIERALTLQSRAVELTPNDHVSKPQYLNNLGTSYFCHFEHFGELANIEHAIRVQQHAVDLMSDDHPKKPIAVDAQQRAVESTPDDHAHKPRCLDSLGSVLFTRFERLRKSADMDGAIAAHKHALELTPDDHADKPRYLSNFANSISHFERQGEIANVPSAIDIQQHALELTPDDHADKPMYLNNLGSSFIDRFKCHGELADIQSAIDVQHQALELIPDDHANRPVILSNLGVSFKTRFKHCGDMNDFEHASSAYERAAKSMAGTPSVRYAAAVQWAHLCSEASRLPFALNAYRIALELIPQVVWLGYGVQRRYEELADLGNTVNAAAAVAISTGDTELALEWLEEGRNIVWSQILHLRTPVDELYIENAELAERLQMVSRALANAASRSSRTLNPSTELSRHKSLQDEVSEHHSLALEYSRILNEVRMLDGFENFLLPQKLNELARAAHNGPVVIINVHTMRCDALVLSHSGSVLLVPLPEFSYVTAKKLQSDLFSSLQRANFRDRKSRPAPINRVAPIPFPSILANLWNLVVNPILSVLKDTFGLYETDRRMPHITWCATGPLAFLPLHAAGVYGVGSDHNSRLFNKVVSSYTPSLRALLKVEPKRDGTSPSILAISQPNTPGQKPLPNTIIEVENVQQFIRPSTVYLVER</sequence>
<reference evidence="1 2" key="1">
    <citation type="submission" date="2024-01" db="EMBL/GenBank/DDBJ databases">
        <title>A draft genome for the cacao thread blight pathogen Marasmiellus scandens.</title>
        <authorList>
            <person name="Baruah I.K."/>
            <person name="Leung J."/>
            <person name="Bukari Y."/>
            <person name="Amoako-Attah I."/>
            <person name="Meinhardt L.W."/>
            <person name="Bailey B.A."/>
            <person name="Cohen S.P."/>
        </authorList>
    </citation>
    <scope>NUCLEOTIDE SEQUENCE [LARGE SCALE GENOMIC DNA]</scope>
    <source>
        <strain evidence="1 2">GH-19</strain>
    </source>
</reference>
<dbReference type="SUPFAM" id="SSF48452">
    <property type="entry name" value="TPR-like"/>
    <property type="match status" value="1"/>
</dbReference>
<gene>
    <name evidence="1" type="ORF">VKT23_011564</name>
</gene>
<comment type="caution">
    <text evidence="1">The sequence shown here is derived from an EMBL/GenBank/DDBJ whole genome shotgun (WGS) entry which is preliminary data.</text>
</comment>
<dbReference type="Gene3D" id="1.25.40.10">
    <property type="entry name" value="Tetratricopeptide repeat domain"/>
    <property type="match status" value="2"/>
</dbReference>
<protein>
    <recommendedName>
        <fullName evidence="3">CHAT domain-containing protein</fullName>
    </recommendedName>
</protein>
<dbReference type="Proteomes" id="UP001498398">
    <property type="component" value="Unassembled WGS sequence"/>
</dbReference>
<keyword evidence="2" id="KW-1185">Reference proteome</keyword>
<dbReference type="PANTHER" id="PTHR19959:SF119">
    <property type="entry name" value="FUNGAL LIPASE-LIKE DOMAIN-CONTAINING PROTEIN"/>
    <property type="match status" value="1"/>
</dbReference>